<dbReference type="PANTHER" id="PTHR22893">
    <property type="entry name" value="NADH OXIDOREDUCTASE-RELATED"/>
    <property type="match status" value="1"/>
</dbReference>
<dbReference type="Pfam" id="PF00724">
    <property type="entry name" value="Oxidored_FMN"/>
    <property type="match status" value="1"/>
</dbReference>
<dbReference type="AlphaFoldDB" id="A0A2C9D8G8"/>
<dbReference type="InterPro" id="IPR001155">
    <property type="entry name" value="OxRdtase_FMN_N"/>
</dbReference>
<dbReference type="GO" id="GO:0010181">
    <property type="term" value="F:FMN binding"/>
    <property type="evidence" value="ECO:0007669"/>
    <property type="project" value="InterPro"/>
</dbReference>
<dbReference type="Gene3D" id="3.20.20.70">
    <property type="entry name" value="Aldolase class I"/>
    <property type="match status" value="1"/>
</dbReference>
<accession>A0A2C9D8G8</accession>
<evidence type="ECO:0000256" key="3">
    <source>
        <dbReference type="ARBA" id="ARBA00023002"/>
    </source>
</evidence>
<sequence length="368" mass="39195">MTSDVSVLFQPLAVGDLTLANRIVMAPLTRNRATRGTNAPNDLNVQYYVKRADAGLLITEASQISQQGQGYIWTPGIFSSEQVAGWRKVTDAVHAAGGKMAIQLWHVGRISHVSLQKDGAAPVAPSAIKANGRTLIEGGMAEVSEPRALDIGELPGIVADYVRAAQNAKAAGFDAVEVHAANNYLIEQFLRDSTNKRSDAYGGPIENRARLLLEVVDAVVGVLGKGRVGVRLSPVTPANDGGLDSDPQALFGYVAKELAKRGIAYIHVIEGETRGGRDTIPFDYAALKAAFGGVYIANNGFSRELAIESVSKGHADAIAFGRAYIANPDLVSRIKLDAPWNEPDTSTFYGGTEKGYTDYPTLKAEAAE</sequence>
<dbReference type="FunFam" id="3.20.20.70:FF:000059">
    <property type="entry name" value="N-ethylmaleimide reductase, FMN-linked"/>
    <property type="match status" value="1"/>
</dbReference>
<dbReference type="PANTHER" id="PTHR22893:SF91">
    <property type="entry name" value="NADPH DEHYDROGENASE 2-RELATED"/>
    <property type="match status" value="1"/>
</dbReference>
<dbReference type="InterPro" id="IPR045247">
    <property type="entry name" value="Oye-like"/>
</dbReference>
<dbReference type="EC" id="1.-.-.-" evidence="5"/>
<feature type="domain" description="NADH:flavin oxidoreductase/NADH oxidase N-terminal" evidence="4">
    <location>
        <begin position="8"/>
        <end position="337"/>
    </location>
</feature>
<dbReference type="Proteomes" id="UP000223606">
    <property type="component" value="Chromosome 1"/>
</dbReference>
<dbReference type="EMBL" id="LT960614">
    <property type="protein sequence ID" value="SON56470.1"/>
    <property type="molecule type" value="Genomic_DNA"/>
</dbReference>
<dbReference type="KEGG" id="hdi:HDIA_2929"/>
<comment type="cofactor">
    <cofactor evidence="1">
        <name>FMN</name>
        <dbReference type="ChEBI" id="CHEBI:58210"/>
    </cofactor>
</comment>
<evidence type="ECO:0000313" key="6">
    <source>
        <dbReference type="Proteomes" id="UP000223606"/>
    </source>
</evidence>
<evidence type="ECO:0000259" key="4">
    <source>
        <dbReference type="Pfam" id="PF00724"/>
    </source>
</evidence>
<protein>
    <submittedName>
        <fullName evidence="5">N-ethylmaleimide reductase</fullName>
        <ecNumber evidence="5">1.-.-.-</ecNumber>
    </submittedName>
</protein>
<evidence type="ECO:0000313" key="5">
    <source>
        <dbReference type="EMBL" id="SON56470.1"/>
    </source>
</evidence>
<reference evidence="6" key="1">
    <citation type="submission" date="2017-09" db="EMBL/GenBank/DDBJ databases">
        <title>Genome sequence of Nannocystis excedens DSM 71.</title>
        <authorList>
            <person name="Blom J."/>
        </authorList>
    </citation>
    <scope>NUCLEOTIDE SEQUENCE [LARGE SCALE GENOMIC DNA]</scope>
    <source>
        <strain evidence="6">type strain: E19</strain>
    </source>
</reference>
<evidence type="ECO:0000256" key="2">
    <source>
        <dbReference type="ARBA" id="ARBA00005979"/>
    </source>
</evidence>
<name>A0A2C9D8G8_9HYPH</name>
<comment type="similarity">
    <text evidence="2">Belongs to the NADH:flavin oxidoreductase/NADH oxidase family.</text>
</comment>
<dbReference type="GO" id="GO:0016628">
    <property type="term" value="F:oxidoreductase activity, acting on the CH-CH group of donors, NAD or NADP as acceptor"/>
    <property type="evidence" value="ECO:0007669"/>
    <property type="project" value="UniProtKB-ARBA"/>
</dbReference>
<evidence type="ECO:0000256" key="1">
    <source>
        <dbReference type="ARBA" id="ARBA00001917"/>
    </source>
</evidence>
<dbReference type="OrthoDB" id="9804454at2"/>
<dbReference type="CDD" id="cd02933">
    <property type="entry name" value="OYE_like_FMN"/>
    <property type="match status" value="1"/>
</dbReference>
<keyword evidence="3 5" id="KW-0560">Oxidoreductase</keyword>
<dbReference type="NCBIfam" id="NF007899">
    <property type="entry name" value="PRK10605.1"/>
    <property type="match status" value="1"/>
</dbReference>
<gene>
    <name evidence="5" type="primary">nemA_2</name>
    <name evidence="5" type="ORF">HDIA_2929</name>
</gene>
<keyword evidence="6" id="KW-1185">Reference proteome</keyword>
<dbReference type="SUPFAM" id="SSF51395">
    <property type="entry name" value="FMN-linked oxidoreductases"/>
    <property type="match status" value="1"/>
</dbReference>
<dbReference type="InterPro" id="IPR013785">
    <property type="entry name" value="Aldolase_TIM"/>
</dbReference>
<dbReference type="GO" id="GO:0005829">
    <property type="term" value="C:cytosol"/>
    <property type="evidence" value="ECO:0007669"/>
    <property type="project" value="TreeGrafter"/>
</dbReference>
<dbReference type="RefSeq" id="WP_099556849.1">
    <property type="nucleotide sequence ID" value="NZ_LT960614.1"/>
</dbReference>
<proteinExistence type="inferred from homology"/>
<organism evidence="5 6">
    <name type="scientific">Hartmannibacter diazotrophicus</name>
    <dbReference type="NCBI Taxonomy" id="1482074"/>
    <lineage>
        <taxon>Bacteria</taxon>
        <taxon>Pseudomonadati</taxon>
        <taxon>Pseudomonadota</taxon>
        <taxon>Alphaproteobacteria</taxon>
        <taxon>Hyphomicrobiales</taxon>
        <taxon>Pleomorphomonadaceae</taxon>
        <taxon>Hartmannibacter</taxon>
    </lineage>
</organism>